<evidence type="ECO:0000256" key="7">
    <source>
        <dbReference type="ARBA" id="ARBA00023128"/>
    </source>
</evidence>
<dbReference type="InterPro" id="IPR056743">
    <property type="entry name" value="TRM5-TYW2-like_MTfase"/>
</dbReference>
<organism evidence="11 12">
    <name type="scientific">Sphagnum troendelagicum</name>
    <dbReference type="NCBI Taxonomy" id="128251"/>
    <lineage>
        <taxon>Eukaryota</taxon>
        <taxon>Viridiplantae</taxon>
        <taxon>Streptophyta</taxon>
        <taxon>Embryophyta</taxon>
        <taxon>Bryophyta</taxon>
        <taxon>Sphagnophytina</taxon>
        <taxon>Sphagnopsida</taxon>
        <taxon>Sphagnales</taxon>
        <taxon>Sphagnaceae</taxon>
        <taxon>Sphagnum</taxon>
    </lineage>
</organism>
<keyword evidence="3 9" id="KW-0489">Methyltransferase</keyword>
<feature type="domain" description="SAM-dependent methyltransferase TRM5/TYW2-type" evidence="10">
    <location>
        <begin position="304"/>
        <end position="565"/>
    </location>
</feature>
<keyword evidence="6 9" id="KW-0819">tRNA processing</keyword>
<evidence type="ECO:0000256" key="8">
    <source>
        <dbReference type="ARBA" id="ARBA00023242"/>
    </source>
</evidence>
<evidence type="ECO:0000256" key="6">
    <source>
        <dbReference type="ARBA" id="ARBA00022694"/>
    </source>
</evidence>
<dbReference type="InterPro" id="IPR029063">
    <property type="entry name" value="SAM-dependent_MTases_sf"/>
</dbReference>
<evidence type="ECO:0000313" key="12">
    <source>
        <dbReference type="Proteomes" id="UP001497512"/>
    </source>
</evidence>
<dbReference type="PANTHER" id="PTHR23245:SF43">
    <property type="entry name" value="TRNA (GUANINE(37)-N1)-METHYLTRANSFERASE 2"/>
    <property type="match status" value="1"/>
</dbReference>
<evidence type="ECO:0000259" key="10">
    <source>
        <dbReference type="PROSITE" id="PS51684"/>
    </source>
</evidence>
<keyword evidence="4 9" id="KW-0808">Transferase</keyword>
<evidence type="ECO:0000256" key="3">
    <source>
        <dbReference type="ARBA" id="ARBA00022603"/>
    </source>
</evidence>
<dbReference type="InterPro" id="IPR030382">
    <property type="entry name" value="MeTrfase_TRM5/TYW2"/>
</dbReference>
<keyword evidence="12" id="KW-1185">Reference proteome</keyword>
<feature type="binding site" evidence="9">
    <location>
        <begin position="432"/>
        <end position="433"/>
    </location>
    <ligand>
        <name>S-adenosyl-L-methionine</name>
        <dbReference type="ChEBI" id="CHEBI:59789"/>
    </ligand>
</feature>
<reference evidence="11" key="1">
    <citation type="submission" date="2024-02" db="EMBL/GenBank/DDBJ databases">
        <authorList>
            <consortium name="ELIXIR-Norway"/>
            <consortium name="Elixir Norway"/>
        </authorList>
    </citation>
    <scope>NUCLEOTIDE SEQUENCE</scope>
</reference>
<dbReference type="Pfam" id="PF25133">
    <property type="entry name" value="TYW2_N_2"/>
    <property type="match status" value="1"/>
</dbReference>
<evidence type="ECO:0000313" key="11">
    <source>
        <dbReference type="EMBL" id="CAK9203029.1"/>
    </source>
</evidence>
<feature type="binding site" evidence="9">
    <location>
        <begin position="460"/>
        <end position="461"/>
    </location>
    <ligand>
        <name>S-adenosyl-L-methionine</name>
        <dbReference type="ChEBI" id="CHEBI:59789"/>
    </ligand>
</feature>
<dbReference type="Proteomes" id="UP001497512">
    <property type="component" value="Chromosome 14"/>
</dbReference>
<feature type="binding site" evidence="9">
    <location>
        <position position="394"/>
    </location>
    <ligand>
        <name>S-adenosyl-L-methionine</name>
        <dbReference type="ChEBI" id="CHEBI:59789"/>
    </ligand>
</feature>
<dbReference type="Gene3D" id="3.30.300.110">
    <property type="entry name" value="Met-10+ protein-like domains"/>
    <property type="match status" value="1"/>
</dbReference>
<sequence>MVGITSNHICFKNQKTMVHNLGLFSSLMQAKISSTTTGEHLPESVPHFSTSSRSFGHYYGRIGKYLKGADIDRESFTRVFTLAALRVPLAECETLVGMLKGHLLNWPRVKNVARVDGDNGDAELKKLLWVENDCSTPESLIDSVRSAVFVDDSTIYSTAVSRKSVRKRKFPNLAKLVGGSSRGPYRLSQPSWKDNLQEGNLVRGSSRKAWEEGAVSVEIVEDSGAENDEEGDAERWREPTRLLLLDEKYLDKPNEELPQSVQVVLGKRQCELVKCRLSLAYDYWPTDELLKEILPDGMTVPTAYESVGHIAHLNLREEHLPFRHIIAQVVLDKNKPRIRTVVNKTDAIHSKYRTMQLELLAGNSSLVTTVVEHGLSFRLDLASVYWNSRLATERQRLITSFDPNDIVCDVFAGVGPIAVTAAKKVKYVYANDLNPSAIAYLHQNLVANRLTHKVDIFNKDGREFVRGLLEGIRPICFTQVVMNLPLDAVEFLDVFVGAFSRDFWETRTLPKIHVYGFSKATDPELDYSKRIGDILGEVPHPLFIHRVRLVAPGKWMLCASFRLPVQIALSKTLKLGVLTQGDGT</sequence>
<dbReference type="EMBL" id="OZ019906">
    <property type="protein sequence ID" value="CAK9203029.1"/>
    <property type="molecule type" value="Genomic_DNA"/>
</dbReference>
<dbReference type="EC" id="2.1.1.228" evidence="9"/>
<evidence type="ECO:0000256" key="4">
    <source>
        <dbReference type="ARBA" id="ARBA00022679"/>
    </source>
</evidence>
<dbReference type="InterPro" id="IPR025792">
    <property type="entry name" value="tRNA_Gua_MeTrfase_euk"/>
</dbReference>
<gene>
    <name evidence="11" type="ORF">CSSPTR1EN2_LOCUS6682</name>
</gene>
<proteinExistence type="inferred from homology"/>
<name>A0ABP0TR69_9BRYO</name>
<comment type="function">
    <text evidence="9">Specifically methylates the N1 position of guanosine-37 in various cytoplasmic and mitochondrial tRNAs. Methylation is not dependent on the nature of the nucleoside 5' of the target nucleoside. This is the first step in the biosynthesis of wybutosine (yW), a modified base adjacent to the anticodon of tRNAs and required for accurate decoding.</text>
</comment>
<comment type="subcellular location">
    <subcellularLocation>
        <location evidence="9">Mitochondrion matrix</location>
    </subcellularLocation>
    <subcellularLocation>
        <location evidence="9">Nucleus</location>
    </subcellularLocation>
    <subcellularLocation>
        <location evidence="9">Cytoplasm</location>
    </subcellularLocation>
    <text evidence="9">Predominantly in the mitochondria and in the nucleus.</text>
</comment>
<dbReference type="HAMAP" id="MF_03152">
    <property type="entry name" value="TRM5"/>
    <property type="match status" value="1"/>
</dbReference>
<accession>A0ABP0TR69</accession>
<dbReference type="PANTHER" id="PTHR23245">
    <property type="entry name" value="TRNA METHYLTRANSFERASE"/>
    <property type="match status" value="1"/>
</dbReference>
<evidence type="ECO:0000256" key="9">
    <source>
        <dbReference type="HAMAP-Rule" id="MF_03152"/>
    </source>
</evidence>
<evidence type="ECO:0000256" key="2">
    <source>
        <dbReference type="ARBA" id="ARBA00022490"/>
    </source>
</evidence>
<evidence type="ECO:0000256" key="1">
    <source>
        <dbReference type="ARBA" id="ARBA00009775"/>
    </source>
</evidence>
<comment type="catalytic activity">
    <reaction evidence="9">
        <text>guanosine(37) in tRNA + S-adenosyl-L-methionine = N(1)-methylguanosine(37) in tRNA + S-adenosyl-L-homocysteine + H(+)</text>
        <dbReference type="Rhea" id="RHEA:36899"/>
        <dbReference type="Rhea" id="RHEA-COMP:10145"/>
        <dbReference type="Rhea" id="RHEA-COMP:10147"/>
        <dbReference type="ChEBI" id="CHEBI:15378"/>
        <dbReference type="ChEBI" id="CHEBI:57856"/>
        <dbReference type="ChEBI" id="CHEBI:59789"/>
        <dbReference type="ChEBI" id="CHEBI:73542"/>
        <dbReference type="ChEBI" id="CHEBI:74269"/>
        <dbReference type="EC" id="2.1.1.228"/>
    </reaction>
</comment>
<keyword evidence="7 9" id="KW-0496">Mitochondrion</keyword>
<comment type="similarity">
    <text evidence="9">Belongs to the TRM5 / TYW2 family.</text>
</comment>
<keyword evidence="2 9" id="KW-0963">Cytoplasm</keyword>
<feature type="binding site" evidence="9">
    <location>
        <position position="483"/>
    </location>
    <ligand>
        <name>S-adenosyl-L-methionine</name>
        <dbReference type="ChEBI" id="CHEBI:59789"/>
    </ligand>
</feature>
<comment type="subunit">
    <text evidence="9">Monomer.</text>
</comment>
<dbReference type="SUPFAM" id="SSF53335">
    <property type="entry name" value="S-adenosyl-L-methionine-dependent methyltransferases"/>
    <property type="match status" value="1"/>
</dbReference>
<keyword evidence="8 9" id="KW-0539">Nucleus</keyword>
<protein>
    <recommendedName>
        <fullName evidence="9">tRNA (guanine(37)-N1)-methyltransferase</fullName>
        <ecNumber evidence="9">2.1.1.228</ecNumber>
    </recommendedName>
    <alternativeName>
        <fullName evidence="9">M1G-methyltransferase</fullName>
    </alternativeName>
    <alternativeName>
        <fullName evidence="9">tRNA [GM37] methyltransferase</fullName>
    </alternativeName>
    <alternativeName>
        <fullName evidence="9">tRNA methyltransferase 5 homolog</fullName>
    </alternativeName>
</protein>
<dbReference type="PROSITE" id="PS51684">
    <property type="entry name" value="SAM_MT_TRM5_TYW2"/>
    <property type="match status" value="1"/>
</dbReference>
<dbReference type="InterPro" id="IPR056744">
    <property type="entry name" value="TRM5/TYW2-like_N"/>
</dbReference>
<comment type="similarity">
    <text evidence="1">Belongs to the class I-like SAM-binding methyltransferase superfamily. TRM5/TYW2 family.</text>
</comment>
<dbReference type="Pfam" id="PF02475">
    <property type="entry name" value="TRM5-TYW2_MTfase"/>
    <property type="match status" value="1"/>
</dbReference>
<dbReference type="CDD" id="cd02440">
    <property type="entry name" value="AdoMet_MTases"/>
    <property type="match status" value="1"/>
</dbReference>
<evidence type="ECO:0000256" key="5">
    <source>
        <dbReference type="ARBA" id="ARBA00022691"/>
    </source>
</evidence>
<keyword evidence="5 9" id="KW-0949">S-adenosyl-L-methionine</keyword>
<dbReference type="Gene3D" id="3.40.50.150">
    <property type="entry name" value="Vaccinia Virus protein VP39"/>
    <property type="match status" value="1"/>
</dbReference>